<dbReference type="RefSeq" id="WP_375522921.1">
    <property type="nucleotide sequence ID" value="NZ_JBHIRY010000050.1"/>
</dbReference>
<comment type="similarity">
    <text evidence="2">Belongs to the amino acid-polyamine-organocation (APC) superfamily. Spore germination protein (SGP) (TC 2.A.3.9) family.</text>
</comment>
<protein>
    <submittedName>
        <fullName evidence="9">Endospore germination permease</fullName>
    </submittedName>
</protein>
<evidence type="ECO:0000256" key="2">
    <source>
        <dbReference type="ARBA" id="ARBA00007998"/>
    </source>
</evidence>
<evidence type="ECO:0000313" key="10">
    <source>
        <dbReference type="Proteomes" id="UP001580430"/>
    </source>
</evidence>
<evidence type="ECO:0000256" key="4">
    <source>
        <dbReference type="ARBA" id="ARBA00022544"/>
    </source>
</evidence>
<feature type="transmembrane region" description="Helical" evidence="8">
    <location>
        <begin position="336"/>
        <end position="358"/>
    </location>
</feature>
<dbReference type="PANTHER" id="PTHR34975">
    <property type="entry name" value="SPORE GERMINATION PROTEIN A2"/>
    <property type="match status" value="1"/>
</dbReference>
<keyword evidence="3" id="KW-0813">Transport</keyword>
<dbReference type="Pfam" id="PF03845">
    <property type="entry name" value="Spore_permease"/>
    <property type="match status" value="1"/>
</dbReference>
<dbReference type="NCBIfam" id="TIGR00912">
    <property type="entry name" value="2A0309"/>
    <property type="match status" value="1"/>
</dbReference>
<evidence type="ECO:0000313" key="9">
    <source>
        <dbReference type="EMBL" id="MFB5763919.1"/>
    </source>
</evidence>
<comment type="caution">
    <text evidence="9">The sequence shown here is derived from an EMBL/GenBank/DDBJ whole genome shotgun (WGS) entry which is preliminary data.</text>
</comment>
<evidence type="ECO:0000256" key="5">
    <source>
        <dbReference type="ARBA" id="ARBA00022692"/>
    </source>
</evidence>
<dbReference type="EMBL" id="JBHIRY010000050">
    <property type="protein sequence ID" value="MFB5763919.1"/>
    <property type="molecule type" value="Genomic_DNA"/>
</dbReference>
<keyword evidence="6 8" id="KW-1133">Transmembrane helix</keyword>
<keyword evidence="10" id="KW-1185">Reference proteome</keyword>
<gene>
    <name evidence="9" type="ORF">ACE5LO_26520</name>
</gene>
<name>A0ABV5C8T9_9BACL</name>
<feature type="transmembrane region" description="Helical" evidence="8">
    <location>
        <begin position="12"/>
        <end position="28"/>
    </location>
</feature>
<keyword evidence="7 8" id="KW-0472">Membrane</keyword>
<feature type="transmembrane region" description="Helical" evidence="8">
    <location>
        <begin position="189"/>
        <end position="208"/>
    </location>
</feature>
<reference evidence="9 10" key="1">
    <citation type="submission" date="2024-09" db="EMBL/GenBank/DDBJ databases">
        <title>Paenibacillus zeirhizospherea sp. nov., isolated from surface of the maize (Zea mays) roots in a horticulture field, Hungary.</title>
        <authorList>
            <person name="Marton D."/>
            <person name="Farkas M."/>
            <person name="Bedics A."/>
            <person name="Toth E."/>
            <person name="Tancsics A."/>
            <person name="Boka K."/>
            <person name="Marati G."/>
            <person name="Kriszt B."/>
            <person name="Cserhati M."/>
        </authorList>
    </citation>
    <scope>NUCLEOTIDE SEQUENCE [LARGE SCALE GENOMIC DNA]</scope>
    <source>
        <strain evidence="9 10">JCM 18446</strain>
    </source>
</reference>
<organism evidence="9 10">
    <name type="scientific">Paenibacillus medicaginis</name>
    <dbReference type="NCBI Taxonomy" id="1470560"/>
    <lineage>
        <taxon>Bacteria</taxon>
        <taxon>Bacillati</taxon>
        <taxon>Bacillota</taxon>
        <taxon>Bacilli</taxon>
        <taxon>Bacillales</taxon>
        <taxon>Paenibacillaceae</taxon>
        <taxon>Paenibacillus</taxon>
    </lineage>
</organism>
<dbReference type="InterPro" id="IPR004761">
    <property type="entry name" value="Spore_GerAB"/>
</dbReference>
<evidence type="ECO:0000256" key="3">
    <source>
        <dbReference type="ARBA" id="ARBA00022448"/>
    </source>
</evidence>
<comment type="subcellular location">
    <subcellularLocation>
        <location evidence="1">Membrane</location>
        <topology evidence="1">Multi-pass membrane protein</topology>
    </subcellularLocation>
</comment>
<evidence type="ECO:0000256" key="7">
    <source>
        <dbReference type="ARBA" id="ARBA00023136"/>
    </source>
</evidence>
<feature type="transmembrane region" description="Helical" evidence="8">
    <location>
        <begin position="40"/>
        <end position="59"/>
    </location>
</feature>
<feature type="transmembrane region" description="Helical" evidence="8">
    <location>
        <begin position="306"/>
        <end position="330"/>
    </location>
</feature>
<proteinExistence type="inferred from homology"/>
<keyword evidence="4" id="KW-0309">Germination</keyword>
<sequence length="372" mass="41981">MPEKWRINTRQLTILVLLTLVGDMSLVYPEIMCSIARQDAWIAAAASIPLGVALIWLLLKLCRLHPESTLVESAQRILGKWAGGAVALLYLQYFLFAGCIYIREIEDFTGTQIYERTPGSVVRIMVLLLIVCGLYLGLEVIGRSAEVFLPLFAFFLVSLFVLLLPQVQWDRLQPVMDTPLITMAEAVKFGVFYPFGEVLIVLMIFPFARSQPHTNRDILIGVLLAALGLNLIVLLSITVLGVYSTEQHFFVAYILAQKINIGEFLQRIEALMGFAWFISTYFKAILYFYGFTLGTAQLFRLSNYRMLILPAGLLAFGLTQLVSPDIIFYIKTIPPFWVSWNITLSLVFPLLLLGVNTLKQSGKRNKQPQTQQ</sequence>
<dbReference type="Proteomes" id="UP001580430">
    <property type="component" value="Unassembled WGS sequence"/>
</dbReference>
<feature type="transmembrane region" description="Helical" evidence="8">
    <location>
        <begin position="148"/>
        <end position="169"/>
    </location>
</feature>
<evidence type="ECO:0000256" key="8">
    <source>
        <dbReference type="SAM" id="Phobius"/>
    </source>
</evidence>
<feature type="transmembrane region" description="Helical" evidence="8">
    <location>
        <begin position="274"/>
        <end position="294"/>
    </location>
</feature>
<accession>A0ABV5C8T9</accession>
<dbReference type="PANTHER" id="PTHR34975:SF2">
    <property type="entry name" value="SPORE GERMINATION PROTEIN A2"/>
    <property type="match status" value="1"/>
</dbReference>
<evidence type="ECO:0000256" key="6">
    <source>
        <dbReference type="ARBA" id="ARBA00022989"/>
    </source>
</evidence>
<evidence type="ECO:0000256" key="1">
    <source>
        <dbReference type="ARBA" id="ARBA00004141"/>
    </source>
</evidence>
<keyword evidence="5 8" id="KW-0812">Transmembrane</keyword>
<feature type="transmembrane region" description="Helical" evidence="8">
    <location>
        <begin position="80"/>
        <end position="103"/>
    </location>
</feature>
<feature type="transmembrane region" description="Helical" evidence="8">
    <location>
        <begin position="123"/>
        <end position="141"/>
    </location>
</feature>
<feature type="transmembrane region" description="Helical" evidence="8">
    <location>
        <begin position="220"/>
        <end position="243"/>
    </location>
</feature>